<name>A0A382FUL2_9ZZZZ</name>
<dbReference type="AlphaFoldDB" id="A0A382FUL2"/>
<organism evidence="1">
    <name type="scientific">marine metagenome</name>
    <dbReference type="NCBI Taxonomy" id="408172"/>
    <lineage>
        <taxon>unclassified sequences</taxon>
        <taxon>metagenomes</taxon>
        <taxon>ecological metagenomes</taxon>
    </lineage>
</organism>
<dbReference type="EMBL" id="UINC01051742">
    <property type="protein sequence ID" value="SVB66255.1"/>
    <property type="molecule type" value="Genomic_DNA"/>
</dbReference>
<reference evidence="1" key="1">
    <citation type="submission" date="2018-05" db="EMBL/GenBank/DDBJ databases">
        <authorList>
            <person name="Lanie J.A."/>
            <person name="Ng W.-L."/>
            <person name="Kazmierczak K.M."/>
            <person name="Andrzejewski T.M."/>
            <person name="Davidsen T.M."/>
            <person name="Wayne K.J."/>
            <person name="Tettelin H."/>
            <person name="Glass J.I."/>
            <person name="Rusch D."/>
            <person name="Podicherti R."/>
            <person name="Tsui H.-C.T."/>
            <person name="Winkler M.E."/>
        </authorList>
    </citation>
    <scope>NUCLEOTIDE SEQUENCE</scope>
</reference>
<evidence type="ECO:0000313" key="1">
    <source>
        <dbReference type="EMBL" id="SVB66255.1"/>
    </source>
</evidence>
<accession>A0A382FUL2</accession>
<gene>
    <name evidence="1" type="ORF">METZ01_LOCUS219109</name>
</gene>
<sequence length="296" mass="32970">MTVGVVGTKRKLMEIGISEENAEEIGLDRIWEDVLRLTPSQISQCCRISKQRGVLIHQSIERAEDGGANIEARIGFGKSKSSMDRALQENRSNLDSLLKDGRIDIYQLLSDQHVMDKGDLGQPGVVVEYFKDDPRLAIDLAISLLAKKLGIPREVLLAYKIRFVSEHEVEFRGGNISSDNIAAVANAMAAADLIDPKDAAIISEFGPSFARTPNDELFTEGATVVWNGRRGPDKPQWLSEQFQWPKLLEDDAADIAKVSCCGMLKLSFPNEKRWVHEDWVSRLPNNYSDPAGHRGR</sequence>
<protein>
    <submittedName>
        <fullName evidence="1">Uncharacterized protein</fullName>
    </submittedName>
</protein>
<proteinExistence type="predicted"/>